<dbReference type="AlphaFoldDB" id="A0A251TUJ7"/>
<reference evidence="2" key="3">
    <citation type="submission" date="2020-06" db="EMBL/GenBank/DDBJ databases">
        <title>Helianthus annuus Genome sequencing and assembly Release 2.</title>
        <authorList>
            <person name="Gouzy J."/>
            <person name="Langlade N."/>
            <person name="Munos S."/>
        </authorList>
    </citation>
    <scope>NUCLEOTIDE SEQUENCE</scope>
    <source>
        <tissue evidence="2">Leaves</tissue>
    </source>
</reference>
<dbReference type="EMBL" id="CM007898">
    <property type="protein sequence ID" value="OTG14805.1"/>
    <property type="molecule type" value="Genomic_DNA"/>
</dbReference>
<name>A0A251TUJ7_HELAN</name>
<dbReference type="OrthoDB" id="751338at2759"/>
<evidence type="ECO:0000313" key="2">
    <source>
        <dbReference type="EMBL" id="KAF5790610.1"/>
    </source>
</evidence>
<keyword evidence="4" id="KW-1185">Reference proteome</keyword>
<evidence type="ECO:0000313" key="3">
    <source>
        <dbReference type="EMBL" id="OTG14805.1"/>
    </source>
</evidence>
<dbReference type="Proteomes" id="UP000215914">
    <property type="component" value="Chromosome 9"/>
</dbReference>
<proteinExistence type="predicted"/>
<dbReference type="InParanoid" id="A0A251TUJ7"/>
<dbReference type="OMA" id="DSMGPTM"/>
<dbReference type="Gramene" id="mRNA:HanXRQr2_Chr09g0385231">
    <property type="protein sequence ID" value="mRNA:HanXRQr2_Chr09g0385231"/>
    <property type="gene ID" value="HanXRQr2_Chr09g0385231"/>
</dbReference>
<reference evidence="2 4" key="1">
    <citation type="journal article" date="2017" name="Nature">
        <title>The sunflower genome provides insights into oil metabolism, flowering and Asterid evolution.</title>
        <authorList>
            <person name="Badouin H."/>
            <person name="Gouzy J."/>
            <person name="Grassa C.J."/>
            <person name="Murat F."/>
            <person name="Staton S.E."/>
            <person name="Cottret L."/>
            <person name="Lelandais-Briere C."/>
            <person name="Owens G.L."/>
            <person name="Carrere S."/>
            <person name="Mayjonade B."/>
            <person name="Legrand L."/>
            <person name="Gill N."/>
            <person name="Kane N.C."/>
            <person name="Bowers J.E."/>
            <person name="Hubner S."/>
            <person name="Bellec A."/>
            <person name="Berard A."/>
            <person name="Berges H."/>
            <person name="Blanchet N."/>
            <person name="Boniface M.C."/>
            <person name="Brunel D."/>
            <person name="Catrice O."/>
            <person name="Chaidir N."/>
            <person name="Claudel C."/>
            <person name="Donnadieu C."/>
            <person name="Faraut T."/>
            <person name="Fievet G."/>
            <person name="Helmstetter N."/>
            <person name="King M."/>
            <person name="Knapp S.J."/>
            <person name="Lai Z."/>
            <person name="Le Paslier M.C."/>
            <person name="Lippi Y."/>
            <person name="Lorenzon L."/>
            <person name="Mandel J.R."/>
            <person name="Marage G."/>
            <person name="Marchand G."/>
            <person name="Marquand E."/>
            <person name="Bret-Mestries E."/>
            <person name="Morien E."/>
            <person name="Nambeesan S."/>
            <person name="Nguyen T."/>
            <person name="Pegot-Espagnet P."/>
            <person name="Pouilly N."/>
            <person name="Raftis F."/>
            <person name="Sallet E."/>
            <person name="Schiex T."/>
            <person name="Thomas J."/>
            <person name="Vandecasteele C."/>
            <person name="Vares D."/>
            <person name="Vear F."/>
            <person name="Vautrin S."/>
            <person name="Crespi M."/>
            <person name="Mangin B."/>
            <person name="Burke J.M."/>
            <person name="Salse J."/>
            <person name="Munos S."/>
            <person name="Vincourt P."/>
            <person name="Rieseberg L.H."/>
            <person name="Langlade N.B."/>
        </authorList>
    </citation>
    <scope>NUCLEOTIDE SEQUENCE [LARGE SCALE GENOMIC DNA]</scope>
    <source>
        <strain evidence="4">cv. SF193</strain>
        <tissue evidence="2">Leaves</tissue>
    </source>
</reference>
<gene>
    <name evidence="3" type="ORF">HannXRQ_Chr09g0253491</name>
    <name evidence="2" type="ORF">HanXRQr2_Chr09g0385231</name>
</gene>
<evidence type="ECO:0000256" key="1">
    <source>
        <dbReference type="SAM" id="MobiDB-lite"/>
    </source>
</evidence>
<dbReference type="EMBL" id="MNCJ02000324">
    <property type="protein sequence ID" value="KAF5790610.1"/>
    <property type="molecule type" value="Genomic_DNA"/>
</dbReference>
<feature type="region of interest" description="Disordered" evidence="1">
    <location>
        <begin position="93"/>
        <end position="115"/>
    </location>
</feature>
<protein>
    <submittedName>
        <fullName evidence="3">Uncharacterized protein</fullName>
    </submittedName>
</protein>
<sequence>MAFMDANRACNGYRWTNERHLNFLKSVEASFVRTMLGNGDGGLLLDRRVPDSYDSTLDSEMVIGRKKRKRRFLGDDLDASLGMGQRVRRLRPHFPQDDQVVPQIKHVKNDECDKH</sequence>
<reference evidence="3" key="2">
    <citation type="submission" date="2017-02" db="EMBL/GenBank/DDBJ databases">
        <title>Sunflower complete genome.</title>
        <authorList>
            <person name="Langlade N."/>
            <person name="Munos S."/>
        </authorList>
    </citation>
    <scope>NUCLEOTIDE SEQUENCE [LARGE SCALE GENOMIC DNA]</scope>
    <source>
        <tissue evidence="3">Leaves</tissue>
    </source>
</reference>
<accession>A0A251TUJ7</accession>
<evidence type="ECO:0000313" key="4">
    <source>
        <dbReference type="Proteomes" id="UP000215914"/>
    </source>
</evidence>
<organism evidence="3 4">
    <name type="scientific">Helianthus annuus</name>
    <name type="common">Common sunflower</name>
    <dbReference type="NCBI Taxonomy" id="4232"/>
    <lineage>
        <taxon>Eukaryota</taxon>
        <taxon>Viridiplantae</taxon>
        <taxon>Streptophyta</taxon>
        <taxon>Embryophyta</taxon>
        <taxon>Tracheophyta</taxon>
        <taxon>Spermatophyta</taxon>
        <taxon>Magnoliopsida</taxon>
        <taxon>eudicotyledons</taxon>
        <taxon>Gunneridae</taxon>
        <taxon>Pentapetalae</taxon>
        <taxon>asterids</taxon>
        <taxon>campanulids</taxon>
        <taxon>Asterales</taxon>
        <taxon>Asteraceae</taxon>
        <taxon>Asteroideae</taxon>
        <taxon>Heliantheae alliance</taxon>
        <taxon>Heliantheae</taxon>
        <taxon>Helianthus</taxon>
    </lineage>
</organism>